<evidence type="ECO:0000259" key="4">
    <source>
        <dbReference type="Pfam" id="PF04083"/>
    </source>
</evidence>
<dbReference type="RefSeq" id="XP_065669080.1">
    <property type="nucleotide sequence ID" value="XM_065813008.1"/>
</dbReference>
<proteinExistence type="inferred from homology"/>
<organism evidence="5 6">
    <name type="scientific">Hydra vulgaris</name>
    <name type="common">Hydra</name>
    <name type="synonym">Hydra attenuata</name>
    <dbReference type="NCBI Taxonomy" id="6087"/>
    <lineage>
        <taxon>Eukaryota</taxon>
        <taxon>Metazoa</taxon>
        <taxon>Cnidaria</taxon>
        <taxon>Hydrozoa</taxon>
        <taxon>Hydroidolina</taxon>
        <taxon>Anthoathecata</taxon>
        <taxon>Aplanulata</taxon>
        <taxon>Hydridae</taxon>
        <taxon>Hydra</taxon>
    </lineage>
</organism>
<evidence type="ECO:0000313" key="6">
    <source>
        <dbReference type="RefSeq" id="XP_065669080.1"/>
    </source>
</evidence>
<dbReference type="GeneID" id="100211176"/>
<keyword evidence="2" id="KW-0442">Lipid degradation</keyword>
<feature type="chain" id="PRO_5047040300" description="Lipase" evidence="3">
    <location>
        <begin position="21"/>
        <end position="400"/>
    </location>
</feature>
<keyword evidence="5" id="KW-1185">Reference proteome</keyword>
<evidence type="ECO:0000256" key="2">
    <source>
        <dbReference type="PIRNR" id="PIRNR000862"/>
    </source>
</evidence>
<dbReference type="Proteomes" id="UP001652625">
    <property type="component" value="Chromosome 12"/>
</dbReference>
<keyword evidence="2 6" id="KW-0378">Hydrolase</keyword>
<evidence type="ECO:0000256" key="3">
    <source>
        <dbReference type="SAM" id="SignalP"/>
    </source>
</evidence>
<evidence type="ECO:0000256" key="1">
    <source>
        <dbReference type="ARBA" id="ARBA00010701"/>
    </source>
</evidence>
<dbReference type="InterPro" id="IPR006693">
    <property type="entry name" value="AB_hydrolase_lipase"/>
</dbReference>
<dbReference type="GO" id="GO:0016787">
    <property type="term" value="F:hydrolase activity"/>
    <property type="evidence" value="ECO:0007669"/>
    <property type="project" value="UniProtKB-KW"/>
</dbReference>
<reference evidence="6" key="1">
    <citation type="submission" date="2025-08" db="UniProtKB">
        <authorList>
            <consortium name="RefSeq"/>
        </authorList>
    </citation>
    <scope>IDENTIFICATION</scope>
</reference>
<dbReference type="PANTHER" id="PTHR11005">
    <property type="entry name" value="LYSOSOMAL ACID LIPASE-RELATED"/>
    <property type="match status" value="1"/>
</dbReference>
<feature type="domain" description="Partial AB-hydrolase lipase" evidence="4">
    <location>
        <begin position="30"/>
        <end position="89"/>
    </location>
</feature>
<feature type="signal peptide" evidence="3">
    <location>
        <begin position="1"/>
        <end position="20"/>
    </location>
</feature>
<dbReference type="Pfam" id="PF04083">
    <property type="entry name" value="Abhydro_lipase"/>
    <property type="match status" value="1"/>
</dbReference>
<dbReference type="PIRSF" id="PIRSF000862">
    <property type="entry name" value="Steryl_ester_lip"/>
    <property type="match status" value="1"/>
</dbReference>
<keyword evidence="2" id="KW-0443">Lipid metabolism</keyword>
<accession>A0ABM4D478</accession>
<evidence type="ECO:0000313" key="5">
    <source>
        <dbReference type="Proteomes" id="UP001652625"/>
    </source>
</evidence>
<protein>
    <recommendedName>
        <fullName evidence="2">Lipase</fullName>
    </recommendedName>
</protein>
<dbReference type="SUPFAM" id="SSF53474">
    <property type="entry name" value="alpha/beta-Hydrolases"/>
    <property type="match status" value="1"/>
</dbReference>
<sequence>MFIGINLAIFLSLFGTFCNAKNNPEIDLNVPEIISFYGYPAESHLVTTDDGYILTLHRIPHGSKTLSIIRPVVFLQHGLLCSSADWVMNKPDGSLAFLLADSGFDVWLGNSRGNKYSTMHKKLDINSDEYWKFSFDEMASKDLPAFINYITNVTEQQQIYYVGHSQGTMIAFAEFSRNKQLASKIKRFYALAPVAFVGSMTSPLKYLAPFVPEIEWLLKVIGVRDFLPQSWIISWLGSHMCSQTLIDDVCANIVFVICGFDTPQMNKSRLDVYITHTPAGTSVQNIIHFEQLYMSKKFQMYDWGKKENLKKYNQSTPPIYNISNFHIPTVMYSGGNDWLADSNDVSKLLHLLPEEIIISHKVIGSWMHLDFIWGMDAPEEVYNDLIADALRQEALNKHFN</sequence>
<keyword evidence="3" id="KW-0732">Signal</keyword>
<name>A0ABM4D478_HYDVU</name>
<gene>
    <name evidence="6" type="primary">LOC100211176</name>
</gene>
<dbReference type="InterPro" id="IPR029058">
    <property type="entry name" value="AB_hydrolase_fold"/>
</dbReference>
<dbReference type="InterPro" id="IPR025483">
    <property type="entry name" value="Lipase_euk"/>
</dbReference>
<comment type="similarity">
    <text evidence="1 2">Belongs to the AB hydrolase superfamily. Lipase family.</text>
</comment>
<dbReference type="Gene3D" id="3.40.50.1820">
    <property type="entry name" value="alpha/beta hydrolase"/>
    <property type="match status" value="1"/>
</dbReference>